<feature type="region of interest" description="Disordered" evidence="1">
    <location>
        <begin position="1"/>
        <end position="54"/>
    </location>
</feature>
<proteinExistence type="predicted"/>
<protein>
    <submittedName>
        <fullName evidence="2">Uncharacterized protein</fullName>
    </submittedName>
</protein>
<evidence type="ECO:0000313" key="2">
    <source>
        <dbReference type="EMBL" id="SJL05233.1"/>
    </source>
</evidence>
<gene>
    <name evidence="2" type="ORF">ARMOST_08599</name>
</gene>
<reference evidence="3" key="1">
    <citation type="journal article" date="2017" name="Nat. Ecol. Evol.">
        <title>Genome expansion and lineage-specific genetic innovations in the forest pathogenic fungi Armillaria.</title>
        <authorList>
            <person name="Sipos G."/>
            <person name="Prasanna A.N."/>
            <person name="Walter M.C."/>
            <person name="O'Connor E."/>
            <person name="Balint B."/>
            <person name="Krizsan K."/>
            <person name="Kiss B."/>
            <person name="Hess J."/>
            <person name="Varga T."/>
            <person name="Slot J."/>
            <person name="Riley R."/>
            <person name="Boka B."/>
            <person name="Rigling D."/>
            <person name="Barry K."/>
            <person name="Lee J."/>
            <person name="Mihaltcheva S."/>
            <person name="LaButti K."/>
            <person name="Lipzen A."/>
            <person name="Waldron R."/>
            <person name="Moloney N.M."/>
            <person name="Sperisen C."/>
            <person name="Kredics L."/>
            <person name="Vagvoelgyi C."/>
            <person name="Patrignani A."/>
            <person name="Fitzpatrick D."/>
            <person name="Nagy I."/>
            <person name="Doyle S."/>
            <person name="Anderson J.B."/>
            <person name="Grigoriev I.V."/>
            <person name="Gueldener U."/>
            <person name="Muensterkoetter M."/>
            <person name="Nagy L.G."/>
        </authorList>
    </citation>
    <scope>NUCLEOTIDE SEQUENCE [LARGE SCALE GENOMIC DNA]</scope>
    <source>
        <strain evidence="3">C18/9</strain>
    </source>
</reference>
<sequence>MNAATAGGSKHDNSYCQPTSSKVLIEDMVTDEDDEIHFQEHHVPDDDEESPPPAKRWFWDCPVIPKRMAWPGNGRMPIEWNMMISNIRGIGLPMGNRIGVASDDSSMMESSDTDGFDIHARSELQVVESIGPYEFTRSCYPNKQHHNYLHQKITVGSEIGSDDFVKKLAQMHDTKEHRNHQAKQAEPTRPILRKGKEKAVYRAEDIPEL</sequence>
<evidence type="ECO:0000313" key="3">
    <source>
        <dbReference type="Proteomes" id="UP000219338"/>
    </source>
</evidence>
<dbReference type="OrthoDB" id="2954297at2759"/>
<dbReference type="Proteomes" id="UP000219338">
    <property type="component" value="Unassembled WGS sequence"/>
</dbReference>
<keyword evidence="3" id="KW-1185">Reference proteome</keyword>
<organism evidence="2 3">
    <name type="scientific">Armillaria ostoyae</name>
    <name type="common">Armillaria root rot fungus</name>
    <dbReference type="NCBI Taxonomy" id="47428"/>
    <lineage>
        <taxon>Eukaryota</taxon>
        <taxon>Fungi</taxon>
        <taxon>Dikarya</taxon>
        <taxon>Basidiomycota</taxon>
        <taxon>Agaricomycotina</taxon>
        <taxon>Agaricomycetes</taxon>
        <taxon>Agaricomycetidae</taxon>
        <taxon>Agaricales</taxon>
        <taxon>Marasmiineae</taxon>
        <taxon>Physalacriaceae</taxon>
        <taxon>Armillaria</taxon>
    </lineage>
</organism>
<name>A0A284R926_ARMOS</name>
<evidence type="ECO:0000256" key="1">
    <source>
        <dbReference type="SAM" id="MobiDB-lite"/>
    </source>
</evidence>
<accession>A0A284R926</accession>
<dbReference type="AlphaFoldDB" id="A0A284R926"/>
<dbReference type="OMA" id="CEENEHR"/>
<dbReference type="EMBL" id="FUEG01000006">
    <property type="protein sequence ID" value="SJL05233.1"/>
    <property type="molecule type" value="Genomic_DNA"/>
</dbReference>